<dbReference type="Pfam" id="PF00005">
    <property type="entry name" value="ABC_tran"/>
    <property type="match status" value="1"/>
</dbReference>
<evidence type="ECO:0000256" key="1">
    <source>
        <dbReference type="ARBA" id="ARBA00022448"/>
    </source>
</evidence>
<dbReference type="InterPro" id="IPR027417">
    <property type="entry name" value="P-loop_NTPase"/>
</dbReference>
<gene>
    <name evidence="6" type="ORF">JCM19231_1444</name>
</gene>
<dbReference type="PANTHER" id="PTHR43790">
    <property type="entry name" value="CARBOHYDRATE TRANSPORT ATP-BINDING PROTEIN MG119-RELATED"/>
    <property type="match status" value="1"/>
</dbReference>
<dbReference type="Gene3D" id="3.40.50.300">
    <property type="entry name" value="P-loop containing nucleotide triphosphate hydrolases"/>
    <property type="match status" value="1"/>
</dbReference>
<dbReference type="GO" id="GO:0005524">
    <property type="term" value="F:ATP binding"/>
    <property type="evidence" value="ECO:0007669"/>
    <property type="project" value="UniProtKB-KW"/>
</dbReference>
<dbReference type="GO" id="GO:0016887">
    <property type="term" value="F:ATP hydrolysis activity"/>
    <property type="evidence" value="ECO:0007669"/>
    <property type="project" value="InterPro"/>
</dbReference>
<reference evidence="6 7" key="1">
    <citation type="submission" date="2015-01" db="EMBL/GenBank/DDBJ databases">
        <title>Vibrio sp. C1 JCM 19231 whole genome shotgun sequence.</title>
        <authorList>
            <person name="Sawabe T."/>
            <person name="Meirelles P."/>
            <person name="Feng G."/>
            <person name="Sayaka M."/>
            <person name="Hattori M."/>
            <person name="Ohkuma M."/>
        </authorList>
    </citation>
    <scope>NUCLEOTIDE SEQUENCE [LARGE SCALE GENOMIC DNA]</scope>
    <source>
        <strain evidence="7">JCM 19231</strain>
    </source>
</reference>
<keyword evidence="3" id="KW-0547">Nucleotide-binding</keyword>
<evidence type="ECO:0000313" key="6">
    <source>
        <dbReference type="EMBL" id="GAM57283.1"/>
    </source>
</evidence>
<evidence type="ECO:0000259" key="5">
    <source>
        <dbReference type="Pfam" id="PF00005"/>
    </source>
</evidence>
<accession>A0A0B8P1S6</accession>
<keyword evidence="1" id="KW-0813">Transport</keyword>
<name>A0A0B8P1S6_9VIBR</name>
<dbReference type="Proteomes" id="UP000031671">
    <property type="component" value="Unassembled WGS sequence"/>
</dbReference>
<evidence type="ECO:0000256" key="3">
    <source>
        <dbReference type="ARBA" id="ARBA00022741"/>
    </source>
</evidence>
<dbReference type="SUPFAM" id="SSF52540">
    <property type="entry name" value="P-loop containing nucleoside triphosphate hydrolases"/>
    <property type="match status" value="1"/>
</dbReference>
<dbReference type="InterPro" id="IPR050107">
    <property type="entry name" value="ABC_carbohydrate_import_ATPase"/>
</dbReference>
<dbReference type="PANTHER" id="PTHR43790:SF9">
    <property type="entry name" value="GALACTOFURANOSE TRANSPORTER ATP-BINDING PROTEIN YTFR"/>
    <property type="match status" value="1"/>
</dbReference>
<proteinExistence type="predicted"/>
<evidence type="ECO:0000313" key="7">
    <source>
        <dbReference type="Proteomes" id="UP000031671"/>
    </source>
</evidence>
<keyword evidence="4 6" id="KW-0067">ATP-binding</keyword>
<dbReference type="AlphaFoldDB" id="A0A0B8P1S6"/>
<comment type="caution">
    <text evidence="6">The sequence shown here is derived from an EMBL/GenBank/DDBJ whole genome shotgun (WGS) entry which is preliminary data.</text>
</comment>
<protein>
    <submittedName>
        <fullName evidence="6">Ribose ABC transport system, ATP-binding protein rbsA</fullName>
    </submittedName>
</protein>
<keyword evidence="7" id="KW-1185">Reference proteome</keyword>
<organism evidence="6 7">
    <name type="scientific">Vibrio ishigakensis</name>
    <dbReference type="NCBI Taxonomy" id="1481914"/>
    <lineage>
        <taxon>Bacteria</taxon>
        <taxon>Pseudomonadati</taxon>
        <taxon>Pseudomonadota</taxon>
        <taxon>Gammaproteobacteria</taxon>
        <taxon>Vibrionales</taxon>
        <taxon>Vibrionaceae</taxon>
        <taxon>Vibrio</taxon>
    </lineage>
</organism>
<reference evidence="6 7" key="2">
    <citation type="submission" date="2015-01" db="EMBL/GenBank/DDBJ databases">
        <authorList>
            <consortium name="NBRP consortium"/>
            <person name="Sawabe T."/>
            <person name="Meirelles P."/>
            <person name="Feng G."/>
            <person name="Sayaka M."/>
            <person name="Hattori M."/>
            <person name="Ohkuma M."/>
        </authorList>
    </citation>
    <scope>NUCLEOTIDE SEQUENCE [LARGE SCALE GENOMIC DNA]</scope>
    <source>
        <strain evidence="7">JCM 19231</strain>
    </source>
</reference>
<sequence length="97" mass="10736">MLALDNVSFNLRKGEVHALLGENGAGKSTLMKVLSGVHIPDEGHIEYEGSKVKLTSPISAQEIGITIIHQEFNLFPELSVAENIFIGREHTAKHKWF</sequence>
<keyword evidence="2" id="KW-0677">Repeat</keyword>
<dbReference type="InterPro" id="IPR003439">
    <property type="entry name" value="ABC_transporter-like_ATP-bd"/>
</dbReference>
<dbReference type="EMBL" id="BBRZ01000049">
    <property type="protein sequence ID" value="GAM57283.1"/>
    <property type="molecule type" value="Genomic_DNA"/>
</dbReference>
<evidence type="ECO:0000256" key="2">
    <source>
        <dbReference type="ARBA" id="ARBA00022737"/>
    </source>
</evidence>
<evidence type="ECO:0000256" key="4">
    <source>
        <dbReference type="ARBA" id="ARBA00022840"/>
    </source>
</evidence>
<feature type="domain" description="ABC transporter" evidence="5">
    <location>
        <begin position="4"/>
        <end position="91"/>
    </location>
</feature>